<gene>
    <name evidence="4" type="ORF">RM812_39655</name>
</gene>
<evidence type="ECO:0000313" key="4">
    <source>
        <dbReference type="EMBL" id="MDT0616215.1"/>
    </source>
</evidence>
<dbReference type="InterPro" id="IPR036890">
    <property type="entry name" value="HATPase_C_sf"/>
</dbReference>
<dbReference type="RefSeq" id="WP_311585448.1">
    <property type="nucleotide sequence ID" value="NZ_JAVRFH010000107.1"/>
</dbReference>
<dbReference type="EMBL" id="JAVRFH010000107">
    <property type="protein sequence ID" value="MDT0616215.1"/>
    <property type="molecule type" value="Genomic_DNA"/>
</dbReference>
<keyword evidence="1" id="KW-0418">Kinase</keyword>
<dbReference type="Proteomes" id="UP001180724">
    <property type="component" value="Unassembled WGS sequence"/>
</dbReference>
<keyword evidence="4" id="KW-0547">Nucleotide-binding</keyword>
<dbReference type="Pfam" id="PF13581">
    <property type="entry name" value="HATPase_c_2"/>
    <property type="match status" value="1"/>
</dbReference>
<dbReference type="InterPro" id="IPR050267">
    <property type="entry name" value="Anti-sigma-factor_SerPK"/>
</dbReference>
<dbReference type="CDD" id="cd16936">
    <property type="entry name" value="HATPase_RsbW-like"/>
    <property type="match status" value="1"/>
</dbReference>
<name>A0ABU3B266_9ACTN</name>
<comment type="caution">
    <text evidence="4">The sequence shown here is derived from an EMBL/GenBank/DDBJ whole genome shotgun (WGS) entry which is preliminary data.</text>
</comment>
<keyword evidence="4" id="KW-0067">ATP-binding</keyword>
<feature type="compositionally biased region" description="Polar residues" evidence="2">
    <location>
        <begin position="1"/>
        <end position="17"/>
    </location>
</feature>
<accession>A0ABU3B266</accession>
<sequence length="171" mass="18300">MTTLRPSHPTQSTSFTHDTPDELPAQIPDVRRFQSALAFPAALQALQPARHELHKLLCDSGLARIADTVALAAHELMANAVTHGCAGLPPDTTLGVTATCDGRRVQVRVQDPSNGLPCVRPETNDQEGGRGMLLVEAFADRWGVDKPPNGDAGKSVWMELDLSPSECAEIS</sequence>
<evidence type="ECO:0000256" key="2">
    <source>
        <dbReference type="SAM" id="MobiDB-lite"/>
    </source>
</evidence>
<evidence type="ECO:0000313" key="5">
    <source>
        <dbReference type="Proteomes" id="UP001180724"/>
    </source>
</evidence>
<feature type="domain" description="Histidine kinase/HSP90-like ATPase" evidence="3">
    <location>
        <begin position="39"/>
        <end position="158"/>
    </location>
</feature>
<evidence type="ECO:0000259" key="3">
    <source>
        <dbReference type="Pfam" id="PF13581"/>
    </source>
</evidence>
<evidence type="ECO:0000256" key="1">
    <source>
        <dbReference type="ARBA" id="ARBA00022527"/>
    </source>
</evidence>
<organism evidence="4 5">
    <name type="scientific">Streptomyces lancefieldiae</name>
    <dbReference type="NCBI Taxonomy" id="3075520"/>
    <lineage>
        <taxon>Bacteria</taxon>
        <taxon>Bacillati</taxon>
        <taxon>Actinomycetota</taxon>
        <taxon>Actinomycetes</taxon>
        <taxon>Kitasatosporales</taxon>
        <taxon>Streptomycetaceae</taxon>
        <taxon>Streptomyces</taxon>
    </lineage>
</organism>
<dbReference type="InterPro" id="IPR003594">
    <property type="entry name" value="HATPase_dom"/>
</dbReference>
<reference evidence="4" key="1">
    <citation type="submission" date="2024-05" db="EMBL/GenBank/DDBJ databases">
        <title>30 novel species of actinomycetes from the DSMZ collection.</title>
        <authorList>
            <person name="Nouioui I."/>
        </authorList>
    </citation>
    <scope>NUCLEOTIDE SEQUENCE</scope>
    <source>
        <strain evidence="4">DSM 40712</strain>
    </source>
</reference>
<dbReference type="PANTHER" id="PTHR35526:SF3">
    <property type="entry name" value="ANTI-SIGMA-F FACTOR RSBW"/>
    <property type="match status" value="1"/>
</dbReference>
<protein>
    <submittedName>
        <fullName evidence="4">ATP-binding protein</fullName>
    </submittedName>
</protein>
<dbReference type="Gene3D" id="3.30.565.10">
    <property type="entry name" value="Histidine kinase-like ATPase, C-terminal domain"/>
    <property type="match status" value="1"/>
</dbReference>
<keyword evidence="1" id="KW-0723">Serine/threonine-protein kinase</keyword>
<keyword evidence="1" id="KW-0808">Transferase</keyword>
<keyword evidence="5" id="KW-1185">Reference proteome</keyword>
<proteinExistence type="predicted"/>
<dbReference type="SUPFAM" id="SSF55874">
    <property type="entry name" value="ATPase domain of HSP90 chaperone/DNA topoisomerase II/histidine kinase"/>
    <property type="match status" value="1"/>
</dbReference>
<feature type="region of interest" description="Disordered" evidence="2">
    <location>
        <begin position="1"/>
        <end position="22"/>
    </location>
</feature>
<dbReference type="GO" id="GO:0005524">
    <property type="term" value="F:ATP binding"/>
    <property type="evidence" value="ECO:0007669"/>
    <property type="project" value="UniProtKB-KW"/>
</dbReference>
<dbReference type="PANTHER" id="PTHR35526">
    <property type="entry name" value="ANTI-SIGMA-F FACTOR RSBW-RELATED"/>
    <property type="match status" value="1"/>
</dbReference>